<gene>
    <name evidence="1" type="ORF">E7512_08405</name>
    <name evidence="2" type="ORF">E7512_13665</name>
</gene>
<evidence type="ECO:0000313" key="2">
    <source>
        <dbReference type="EMBL" id="MBE6834599.1"/>
    </source>
</evidence>
<dbReference type="EMBL" id="SVNY01000009">
    <property type="protein sequence ID" value="MBE6834599.1"/>
    <property type="molecule type" value="Genomic_DNA"/>
</dbReference>
<dbReference type="EMBL" id="SVNY01000004">
    <property type="protein sequence ID" value="MBE6833584.1"/>
    <property type="molecule type" value="Genomic_DNA"/>
</dbReference>
<protein>
    <submittedName>
        <fullName evidence="1">Uncharacterized protein</fullName>
    </submittedName>
</protein>
<evidence type="ECO:0000313" key="1">
    <source>
        <dbReference type="EMBL" id="MBE6833584.1"/>
    </source>
</evidence>
<comment type="caution">
    <text evidence="1">The sequence shown here is derived from an EMBL/GenBank/DDBJ whole genome shotgun (WGS) entry which is preliminary data.</text>
</comment>
<organism evidence="1 3">
    <name type="scientific">Faecalispora sporosphaeroides</name>
    <dbReference type="NCBI Taxonomy" id="1549"/>
    <lineage>
        <taxon>Bacteria</taxon>
        <taxon>Bacillati</taxon>
        <taxon>Bacillota</taxon>
        <taxon>Clostridia</taxon>
        <taxon>Eubacteriales</taxon>
        <taxon>Oscillospiraceae</taxon>
        <taxon>Faecalispora</taxon>
    </lineage>
</organism>
<accession>A0A928KSQ8</accession>
<dbReference type="RefSeq" id="WP_326840424.1">
    <property type="nucleotide sequence ID" value="NZ_SVNY01000004.1"/>
</dbReference>
<dbReference type="Proteomes" id="UP000754750">
    <property type="component" value="Unassembled WGS sequence"/>
</dbReference>
<sequence>MKKKFAFVLMGEHYAPEQHQARFETEKQITGIFTVKSYEQACRKLTELEQEGFGAVELCGAFGEEKAKELIALTHGKIAIGFVTHLPEQDELFARFFAKG</sequence>
<proteinExistence type="predicted"/>
<reference evidence="1" key="1">
    <citation type="submission" date="2019-04" db="EMBL/GenBank/DDBJ databases">
        <title>Evolution of Biomass-Degrading Anaerobic Consortia Revealed by Metagenomics.</title>
        <authorList>
            <person name="Peng X."/>
        </authorList>
    </citation>
    <scope>NUCLEOTIDE SEQUENCE</scope>
    <source>
        <strain evidence="1">SIG551</strain>
    </source>
</reference>
<dbReference type="InterPro" id="IPR045441">
    <property type="entry name" value="DUF6506"/>
</dbReference>
<dbReference type="Pfam" id="PF20116">
    <property type="entry name" value="DUF6506"/>
    <property type="match status" value="1"/>
</dbReference>
<name>A0A928KSQ8_9FIRM</name>
<evidence type="ECO:0000313" key="3">
    <source>
        <dbReference type="Proteomes" id="UP000754750"/>
    </source>
</evidence>
<dbReference type="AlphaFoldDB" id="A0A928KSQ8"/>